<feature type="repeat" description="TPR" evidence="3">
    <location>
        <begin position="608"/>
        <end position="641"/>
    </location>
</feature>
<dbReference type="SUPFAM" id="SSF56399">
    <property type="entry name" value="ADP-ribosylation"/>
    <property type="match status" value="1"/>
</dbReference>
<reference evidence="6" key="1">
    <citation type="submission" date="2021-02" db="EMBL/GenBank/DDBJ databases">
        <authorList>
            <person name="Nowell W R."/>
        </authorList>
    </citation>
    <scope>NUCLEOTIDE SEQUENCE</scope>
</reference>
<dbReference type="Pfam" id="PF13424">
    <property type="entry name" value="TPR_12"/>
    <property type="match status" value="3"/>
</dbReference>
<keyword evidence="4" id="KW-0493">Microtubule</keyword>
<evidence type="ECO:0000313" key="7">
    <source>
        <dbReference type="Proteomes" id="UP000663828"/>
    </source>
</evidence>
<keyword evidence="4" id="KW-0206">Cytoskeleton</keyword>
<evidence type="ECO:0000256" key="1">
    <source>
        <dbReference type="ARBA" id="ARBA00022737"/>
    </source>
</evidence>
<protein>
    <recommendedName>
        <fullName evidence="4">Kinesin light chain</fullName>
    </recommendedName>
</protein>
<feature type="repeat" description="TPR" evidence="3">
    <location>
        <begin position="440"/>
        <end position="473"/>
    </location>
</feature>
<dbReference type="PROSITE" id="PS50005">
    <property type="entry name" value="TPR"/>
    <property type="match status" value="8"/>
</dbReference>
<dbReference type="PANTHER" id="PTHR45641">
    <property type="entry name" value="TETRATRICOPEPTIDE REPEAT PROTEIN (AFU_ORTHOLOGUE AFUA_6G03870)"/>
    <property type="match status" value="1"/>
</dbReference>
<dbReference type="Gene3D" id="1.25.40.10">
    <property type="entry name" value="Tetratricopeptide repeat domain"/>
    <property type="match status" value="3"/>
</dbReference>
<dbReference type="SMART" id="SM00028">
    <property type="entry name" value="TPR"/>
    <property type="match status" value="8"/>
</dbReference>
<dbReference type="Proteomes" id="UP000663828">
    <property type="component" value="Unassembled WGS sequence"/>
</dbReference>
<dbReference type="AlphaFoldDB" id="A0A816AQL8"/>
<dbReference type="PANTHER" id="PTHR45641:SF1">
    <property type="entry name" value="AAA+ ATPASE DOMAIN-CONTAINING PROTEIN"/>
    <property type="match status" value="1"/>
</dbReference>
<keyword evidence="4" id="KW-0505">Motor protein</keyword>
<dbReference type="GO" id="GO:0005874">
    <property type="term" value="C:microtubule"/>
    <property type="evidence" value="ECO:0007669"/>
    <property type="project" value="UniProtKB-UniRule"/>
</dbReference>
<dbReference type="EMBL" id="CAJNOR010006665">
    <property type="protein sequence ID" value="CAF1600682.1"/>
    <property type="molecule type" value="Genomic_DNA"/>
</dbReference>
<feature type="repeat" description="TPR" evidence="3">
    <location>
        <begin position="403"/>
        <end position="436"/>
    </location>
</feature>
<dbReference type="Proteomes" id="UP000663852">
    <property type="component" value="Unassembled WGS sequence"/>
</dbReference>
<dbReference type="PRINTS" id="PR00381">
    <property type="entry name" value="KINESINLIGHT"/>
</dbReference>
<evidence type="ECO:0000313" key="5">
    <source>
        <dbReference type="EMBL" id="CAF1516321.1"/>
    </source>
</evidence>
<gene>
    <name evidence="5" type="ORF">EDS130_LOCUS43577</name>
    <name evidence="6" type="ORF">XAT740_LOCUS47680</name>
</gene>
<evidence type="ECO:0000256" key="2">
    <source>
        <dbReference type="ARBA" id="ARBA00022803"/>
    </source>
</evidence>
<dbReference type="Gene3D" id="3.90.176.10">
    <property type="entry name" value="Toxin ADP-ribosyltransferase, Chain A, domain 1"/>
    <property type="match status" value="1"/>
</dbReference>
<accession>A0A816AQL8</accession>
<dbReference type="GO" id="GO:0005871">
    <property type="term" value="C:kinesin complex"/>
    <property type="evidence" value="ECO:0007669"/>
    <property type="project" value="UniProtKB-UniRule"/>
</dbReference>
<evidence type="ECO:0000313" key="6">
    <source>
        <dbReference type="EMBL" id="CAF1600682.1"/>
    </source>
</evidence>
<dbReference type="PROSITE" id="PS50293">
    <property type="entry name" value="TPR_REGION"/>
    <property type="match status" value="2"/>
</dbReference>
<evidence type="ECO:0000256" key="3">
    <source>
        <dbReference type="PROSITE-ProRule" id="PRU00339"/>
    </source>
</evidence>
<name>A0A816AQL8_ADIRI</name>
<dbReference type="InterPro" id="IPR019734">
    <property type="entry name" value="TPR_rpt"/>
</dbReference>
<dbReference type="SUPFAM" id="SSF81901">
    <property type="entry name" value="HCP-like"/>
    <property type="match status" value="1"/>
</dbReference>
<evidence type="ECO:0000256" key="4">
    <source>
        <dbReference type="RuleBase" id="RU367020"/>
    </source>
</evidence>
<proteinExistence type="inferred from homology"/>
<organism evidence="6 7">
    <name type="scientific">Adineta ricciae</name>
    <name type="common">Rotifer</name>
    <dbReference type="NCBI Taxonomy" id="249248"/>
    <lineage>
        <taxon>Eukaryota</taxon>
        <taxon>Metazoa</taxon>
        <taxon>Spiralia</taxon>
        <taxon>Gnathifera</taxon>
        <taxon>Rotifera</taxon>
        <taxon>Eurotatoria</taxon>
        <taxon>Bdelloidea</taxon>
        <taxon>Adinetida</taxon>
        <taxon>Adinetidae</taxon>
        <taxon>Adineta</taxon>
    </lineage>
</organism>
<sequence>MDCCTDSSIVEQFRLVWLDAHLDKSNENVYLLNYFRRVMKNIDIFTNSEKCIDFLSQIINEQVFMIVSGSLGQNIVPRIHDMQQLNSIYVYCTNESRHEKWTCNWSKVKGIFTKIDSIRIALQRAKRQLNQNSIEISFISINETTVQDVHELEPSFMYTQLLKEILMEINDENDTRAIEELSVYCHNLYADNKVELNNIDQFVREYHDHTPIWWYTYECFLYPMLNRSLRMLEVNVILKIGFFLRHLHHHIEQLHKEQSDEHHIPFTVYRGQGLSKANFDKLFGRKGGLLAFNNFLSTSMERKISENFALCALSNPDFVGILYVMTVDPAVSSAPFALVNDVSYYKDTEQEILFSMNTIFRISQIEQIDGNDRLWEVKLILTADNDPGLSNLLERIRDETQGATGWLRLCRLLMKLNQTEKAEQVYKALLEQNPADPMNGYYYQQLGCVKYQQGEYQHAISYYENALEIFLKYLPSNHSHVATSYNSIGAAYFGMGDYTKAVSFYEKSIEIRQETGPLNYPSLVSPYNNMAIVHTKMGEYFKAISYYQKCLDIEEKILPANHPDLALSYNNIGGVYDCMKDYLQSLSFYEKALKIRQKSLPENHPDIAESYSNIGAIYTNMDEYAKALESQEKALQIRQNSLPPNHPDLAVSYNSIAQVYGKMGETSDALAYYNKALEIRRKIFPSNHPDLATSYNDIGVLYGNMGEYSKAISYFEIAVQMAELSLPPNHPDLQQFRQSLEYVRRKL</sequence>
<feature type="repeat" description="TPR" evidence="3">
    <location>
        <begin position="524"/>
        <end position="557"/>
    </location>
</feature>
<dbReference type="Pfam" id="PF13374">
    <property type="entry name" value="TPR_10"/>
    <property type="match status" value="1"/>
</dbReference>
<feature type="repeat" description="TPR" evidence="3">
    <location>
        <begin position="482"/>
        <end position="515"/>
    </location>
</feature>
<feature type="repeat" description="TPR" evidence="3">
    <location>
        <begin position="650"/>
        <end position="683"/>
    </location>
</feature>
<comment type="subunit">
    <text evidence="4">Oligomeric complex composed of two heavy chains and two light chains.</text>
</comment>
<comment type="similarity">
    <text evidence="4">Belongs to the kinesin light chain family.</text>
</comment>
<keyword evidence="4" id="KW-0963">Cytoplasm</keyword>
<dbReference type="SUPFAM" id="SSF48452">
    <property type="entry name" value="TPR-like"/>
    <property type="match status" value="1"/>
</dbReference>
<dbReference type="EMBL" id="CAJNOJ010000733">
    <property type="protein sequence ID" value="CAF1516321.1"/>
    <property type="molecule type" value="Genomic_DNA"/>
</dbReference>
<comment type="subcellular location">
    <subcellularLocation>
        <location evidence="4">Cytoplasm</location>
        <location evidence="4">Cytoskeleton</location>
    </subcellularLocation>
</comment>
<comment type="function">
    <text evidence="4">Kinesin is a microtubule-associated force-producing protein that play a role in organelle transport.</text>
</comment>
<comment type="caution">
    <text evidence="6">The sequence shown here is derived from an EMBL/GenBank/DDBJ whole genome shotgun (WGS) entry which is preliminary data.</text>
</comment>
<dbReference type="Pfam" id="PF13181">
    <property type="entry name" value="TPR_8"/>
    <property type="match status" value="1"/>
</dbReference>
<feature type="repeat" description="TPR" evidence="3">
    <location>
        <begin position="566"/>
        <end position="599"/>
    </location>
</feature>
<dbReference type="InterPro" id="IPR011990">
    <property type="entry name" value="TPR-like_helical_dom_sf"/>
</dbReference>
<dbReference type="OrthoDB" id="5986190at2759"/>
<keyword evidence="1" id="KW-0677">Repeat</keyword>
<keyword evidence="7" id="KW-1185">Reference proteome</keyword>
<feature type="repeat" description="TPR" evidence="3">
    <location>
        <begin position="692"/>
        <end position="725"/>
    </location>
</feature>
<keyword evidence="2 3" id="KW-0802">TPR repeat</keyword>